<dbReference type="CDD" id="cd13558">
    <property type="entry name" value="PBP2_SsuA_like_2"/>
    <property type="match status" value="1"/>
</dbReference>
<dbReference type="FunFam" id="3.40.190.10:FF:000050">
    <property type="entry name" value="Sulfonate ABC transporter substrate-binding protein"/>
    <property type="match status" value="1"/>
</dbReference>
<dbReference type="InterPro" id="IPR010067">
    <property type="entry name" value="ABC_SsuA_sub-bd"/>
</dbReference>
<evidence type="ECO:0000256" key="3">
    <source>
        <dbReference type="ARBA" id="ARBA00022729"/>
    </source>
</evidence>
<keyword evidence="2" id="KW-0813">Transport</keyword>
<evidence type="ECO:0000256" key="1">
    <source>
        <dbReference type="ARBA" id="ARBA00010742"/>
    </source>
</evidence>
<comment type="function">
    <text evidence="4">Part of a binding-protein-dependent transport system for aliphatic sulfonates. Putative binding protein.</text>
</comment>
<dbReference type="OrthoDB" id="7374754at2"/>
<dbReference type="Gene3D" id="3.40.190.10">
    <property type="entry name" value="Periplasmic binding protein-like II"/>
    <property type="match status" value="2"/>
</dbReference>
<comment type="caution">
    <text evidence="8">The sequence shown here is derived from an EMBL/GenBank/DDBJ whole genome shotgun (WGS) entry which is preliminary data.</text>
</comment>
<evidence type="ECO:0000256" key="2">
    <source>
        <dbReference type="ARBA" id="ARBA00022448"/>
    </source>
</evidence>
<dbReference type="NCBIfam" id="TIGR01728">
    <property type="entry name" value="SsuA_fam"/>
    <property type="match status" value="1"/>
</dbReference>
<dbReference type="AlphaFoldDB" id="A0A0A0D3K9"/>
<evidence type="ECO:0000259" key="7">
    <source>
        <dbReference type="SMART" id="SM00062"/>
    </source>
</evidence>
<feature type="chain" id="PRO_5001960413" description="Putative aliphatic sulfonates-binding protein" evidence="6">
    <location>
        <begin position="21"/>
        <end position="314"/>
    </location>
</feature>
<evidence type="ECO:0000256" key="6">
    <source>
        <dbReference type="SAM" id="SignalP"/>
    </source>
</evidence>
<dbReference type="GO" id="GO:0042626">
    <property type="term" value="F:ATPase-coupled transmembrane transporter activity"/>
    <property type="evidence" value="ECO:0007669"/>
    <property type="project" value="InterPro"/>
</dbReference>
<evidence type="ECO:0000313" key="8">
    <source>
        <dbReference type="EMBL" id="KGM32615.1"/>
    </source>
</evidence>
<gene>
    <name evidence="8" type="ORF">P409_20370</name>
</gene>
<dbReference type="EMBL" id="JANX01000289">
    <property type="protein sequence ID" value="KGM32615.1"/>
    <property type="molecule type" value="Genomic_DNA"/>
</dbReference>
<protein>
    <recommendedName>
        <fullName evidence="5">Putative aliphatic sulfonates-binding protein</fullName>
    </recommendedName>
</protein>
<dbReference type="SMART" id="SM00062">
    <property type="entry name" value="PBPb"/>
    <property type="match status" value="1"/>
</dbReference>
<keyword evidence="3 6" id="KW-0732">Signal</keyword>
<dbReference type="Proteomes" id="UP000029995">
    <property type="component" value="Unassembled WGS sequence"/>
</dbReference>
<accession>A0A0A0D3K9</accession>
<evidence type="ECO:0000256" key="4">
    <source>
        <dbReference type="ARBA" id="ARBA00055538"/>
    </source>
</evidence>
<name>A0A0A0D3K9_9PROT</name>
<dbReference type="SUPFAM" id="SSF53850">
    <property type="entry name" value="Periplasmic binding protein-like II"/>
    <property type="match status" value="1"/>
</dbReference>
<evidence type="ECO:0000256" key="5">
    <source>
        <dbReference type="ARBA" id="ARBA00070228"/>
    </source>
</evidence>
<dbReference type="InterPro" id="IPR001638">
    <property type="entry name" value="Solute-binding_3/MltF_N"/>
</dbReference>
<dbReference type="PANTHER" id="PTHR30024">
    <property type="entry name" value="ALIPHATIC SULFONATES-BINDING PROTEIN-RELATED"/>
    <property type="match status" value="1"/>
</dbReference>
<sequence>MKRILAGLALALAITGAANAETVLRVGDQKGNARSVMEAAGVLSDLPYRVEWSEFPAAAPLLEALNADAIDAGSVGDAPFTFAAAAGVPVKAIAAIRSKQDGLAIVVPKDSPVQGLQDLVGKTIGTGRGSIGHQLILAALEHAGLKPDAVTIVFLLPAEAKAALSSGAIDGWSTWEPYTSQLELQEGARRVVTGIGITPGLSFLVARPDAIEAKRAALQDFVGRLAKARSWGTSNYPAYAEIWSKLVGLPQEVALQYLSRQAVRPVAVDDTVVADEQRTIDLYFRAGLIRTQLDANTVLDRSFNDPVLAELAKK</sequence>
<feature type="signal peptide" evidence="6">
    <location>
        <begin position="1"/>
        <end position="20"/>
    </location>
</feature>
<reference evidence="8 9" key="1">
    <citation type="submission" date="2014-01" db="EMBL/GenBank/DDBJ databases">
        <title>Genome sequence determination for a cystic fibrosis isolate, Inquilinus limosus.</title>
        <authorList>
            <person name="Pino M."/>
            <person name="Di Conza J."/>
            <person name="Gutkind G."/>
        </authorList>
    </citation>
    <scope>NUCLEOTIDE SEQUENCE [LARGE SCALE GENOMIC DNA]</scope>
    <source>
        <strain evidence="8 9">MP06</strain>
    </source>
</reference>
<comment type="similarity">
    <text evidence="1">Belongs to the bacterial solute-binding protein SsuA/TauA family.</text>
</comment>
<dbReference type="PANTHER" id="PTHR30024:SF48">
    <property type="entry name" value="ABC TRANSPORTER SUBSTRATE-BINDING PROTEIN"/>
    <property type="match status" value="1"/>
</dbReference>
<organism evidence="8 9">
    <name type="scientific">Inquilinus limosus MP06</name>
    <dbReference type="NCBI Taxonomy" id="1398085"/>
    <lineage>
        <taxon>Bacteria</taxon>
        <taxon>Pseudomonadati</taxon>
        <taxon>Pseudomonadota</taxon>
        <taxon>Alphaproteobacteria</taxon>
        <taxon>Rhodospirillales</taxon>
        <taxon>Rhodospirillaceae</taxon>
        <taxon>Inquilinus</taxon>
    </lineage>
</organism>
<proteinExistence type="inferred from homology"/>
<dbReference type="GO" id="GO:0016020">
    <property type="term" value="C:membrane"/>
    <property type="evidence" value="ECO:0007669"/>
    <property type="project" value="InterPro"/>
</dbReference>
<feature type="domain" description="Solute-binding protein family 3/N-terminal" evidence="7">
    <location>
        <begin position="23"/>
        <end position="235"/>
    </location>
</feature>
<evidence type="ECO:0000313" key="9">
    <source>
        <dbReference type="Proteomes" id="UP000029995"/>
    </source>
</evidence>
<dbReference type="RefSeq" id="WP_034842676.1">
    <property type="nucleotide sequence ID" value="NZ_JANX01000289.1"/>
</dbReference>
<dbReference type="Pfam" id="PF13379">
    <property type="entry name" value="NMT1_2"/>
    <property type="match status" value="1"/>
</dbReference>